<dbReference type="EMBL" id="QKWP01000859">
    <property type="protein sequence ID" value="RIB14144.1"/>
    <property type="molecule type" value="Genomic_DNA"/>
</dbReference>
<name>A0A397UV79_9GLOM</name>
<keyword evidence="2" id="KW-0812">Transmembrane</keyword>
<feature type="transmembrane region" description="Helical" evidence="2">
    <location>
        <begin position="730"/>
        <end position="750"/>
    </location>
</feature>
<gene>
    <name evidence="4" type="ORF">C2G38_2144206</name>
</gene>
<dbReference type="OrthoDB" id="2485586at2759"/>
<keyword evidence="3" id="KW-0732">Signal</keyword>
<organism evidence="4 5">
    <name type="scientific">Gigaspora rosea</name>
    <dbReference type="NCBI Taxonomy" id="44941"/>
    <lineage>
        <taxon>Eukaryota</taxon>
        <taxon>Fungi</taxon>
        <taxon>Fungi incertae sedis</taxon>
        <taxon>Mucoromycota</taxon>
        <taxon>Glomeromycotina</taxon>
        <taxon>Glomeromycetes</taxon>
        <taxon>Diversisporales</taxon>
        <taxon>Gigasporaceae</taxon>
        <taxon>Gigaspora</taxon>
    </lineage>
</organism>
<evidence type="ECO:0008006" key="6">
    <source>
        <dbReference type="Google" id="ProtNLM"/>
    </source>
</evidence>
<dbReference type="AlphaFoldDB" id="A0A397UV79"/>
<evidence type="ECO:0000256" key="2">
    <source>
        <dbReference type="SAM" id="Phobius"/>
    </source>
</evidence>
<proteinExistence type="predicted"/>
<feature type="region of interest" description="Disordered" evidence="1">
    <location>
        <begin position="823"/>
        <end position="842"/>
    </location>
</feature>
<evidence type="ECO:0000313" key="5">
    <source>
        <dbReference type="Proteomes" id="UP000266673"/>
    </source>
</evidence>
<feature type="signal peptide" evidence="3">
    <location>
        <begin position="1"/>
        <end position="29"/>
    </location>
</feature>
<evidence type="ECO:0000256" key="1">
    <source>
        <dbReference type="SAM" id="MobiDB-lite"/>
    </source>
</evidence>
<feature type="transmembrane region" description="Helical" evidence="2">
    <location>
        <begin position="665"/>
        <end position="684"/>
    </location>
</feature>
<accession>A0A397UV79</accession>
<comment type="caution">
    <text evidence="4">The sequence shown here is derived from an EMBL/GenBank/DDBJ whole genome shotgun (WGS) entry which is preliminary data.</text>
</comment>
<evidence type="ECO:0000313" key="4">
    <source>
        <dbReference type="EMBL" id="RIB14144.1"/>
    </source>
</evidence>
<dbReference type="Proteomes" id="UP000266673">
    <property type="component" value="Unassembled WGS sequence"/>
</dbReference>
<sequence>MKLSCYPYKLISRYLFLASLCILITSLRSEETSSNVTTISYTESTTGTSFPRSAPQVVNVQTYDDGVILVSVARQSDQQIQNNKPQKTQTYNLSLCTQNLENLLLLRIIQLDGSIEEINSYLNLDPVNFCIFNDSYGNPVNPITIYPLYKQFILINYIRVDSGNYEEWGTVIDWSGNSLSDDSGKISKLTSNYISLTDTNVDPNATTSFIITTIPTVTGDYAILNVNSSSTYNNTSTPGGLYMNIILYNQSTPDNQVLLYQISLPNVTFLGLNCDVAPNSIGYICIIGISYNSTSSYMKVHFLTSQSVISVSLLPNVPNIGTINPTSRNLGMQAMTTGGYIFYAVAQNHSYYIWPYDANDKKLPQLGPYSANNFSTSPIYNHISQNNLNAAVCIMKNNTFIIASSTNSGYGNLQIVKITPPPIKPPSDDGVVDSHTTSLSITFKSSVILSNGSITIYKSSNNSIRQTIPATMDKYINLKNNNTTVIIDIIGSTFNQYGDNYYVQMDTNFVRDGIFYEPLTGIDEGVVKYTSRIQYRPSEEAAIYLARLTTDATVKFNNFPDANKAEYFNSLLQEISEKLPVRRELLSIITYQSDSINSTQIVVRIDKTNKELDNNTTVPGIISDLNNMIRNKRITTFSKGLTNDLDDTYGFRQKNDIFGDYRNQIIPFFTIAAGNLVVYFYSQYNPDKSDHLKQMLNVVTSGLFTASHASFSSIFAFSDADSYVQYSLPSQIIFILSIILNVIMFIYIMSKGGLKEINSMGLVTILLSLYNGETLLLVNKVQLLEIFKEDCESMPQYRAFVDIFIKNIPQFVIQLFNKDKTANEENENVNDNEKNKNNENNN</sequence>
<keyword evidence="2" id="KW-0472">Membrane</keyword>
<reference evidence="4 5" key="1">
    <citation type="submission" date="2018-06" db="EMBL/GenBank/DDBJ databases">
        <title>Comparative genomics reveals the genomic features of Rhizophagus irregularis, R. cerebriforme, R. diaphanum and Gigaspora rosea, and their symbiotic lifestyle signature.</title>
        <authorList>
            <person name="Morin E."/>
            <person name="San Clemente H."/>
            <person name="Chen E.C.H."/>
            <person name="De La Providencia I."/>
            <person name="Hainaut M."/>
            <person name="Kuo A."/>
            <person name="Kohler A."/>
            <person name="Murat C."/>
            <person name="Tang N."/>
            <person name="Roy S."/>
            <person name="Loubradou J."/>
            <person name="Henrissat B."/>
            <person name="Grigoriev I.V."/>
            <person name="Corradi N."/>
            <person name="Roux C."/>
            <person name="Martin F.M."/>
        </authorList>
    </citation>
    <scope>NUCLEOTIDE SEQUENCE [LARGE SCALE GENOMIC DNA]</scope>
    <source>
        <strain evidence="4 5">DAOM 194757</strain>
    </source>
</reference>
<feature type="transmembrane region" description="Helical" evidence="2">
    <location>
        <begin position="696"/>
        <end position="718"/>
    </location>
</feature>
<protein>
    <recommendedName>
        <fullName evidence="6">SbsA Ig-like domain-containing protein</fullName>
    </recommendedName>
</protein>
<keyword evidence="2" id="KW-1133">Transmembrane helix</keyword>
<feature type="compositionally biased region" description="Basic and acidic residues" evidence="1">
    <location>
        <begin position="831"/>
        <end position="842"/>
    </location>
</feature>
<evidence type="ECO:0000256" key="3">
    <source>
        <dbReference type="SAM" id="SignalP"/>
    </source>
</evidence>
<feature type="chain" id="PRO_5017394589" description="SbsA Ig-like domain-containing protein" evidence="3">
    <location>
        <begin position="30"/>
        <end position="842"/>
    </location>
</feature>
<keyword evidence="5" id="KW-1185">Reference proteome</keyword>